<dbReference type="PANTHER" id="PTHR40061">
    <property type="entry name" value="SPORULATION PROTEIN YLMC-RELATED"/>
    <property type="match status" value="1"/>
</dbReference>
<evidence type="ECO:0000259" key="1">
    <source>
        <dbReference type="Pfam" id="PF05239"/>
    </source>
</evidence>
<dbReference type="SUPFAM" id="SSF50346">
    <property type="entry name" value="PRC-barrel domain"/>
    <property type="match status" value="1"/>
</dbReference>
<proteinExistence type="predicted"/>
<organism evidence="2 3">
    <name type="scientific">Mobilisporobacter senegalensis</name>
    <dbReference type="NCBI Taxonomy" id="1329262"/>
    <lineage>
        <taxon>Bacteria</taxon>
        <taxon>Bacillati</taxon>
        <taxon>Bacillota</taxon>
        <taxon>Clostridia</taxon>
        <taxon>Lachnospirales</taxon>
        <taxon>Lachnospiraceae</taxon>
        <taxon>Mobilisporobacter</taxon>
    </lineage>
</organism>
<dbReference type="Gene3D" id="2.30.30.240">
    <property type="entry name" value="PRC-barrel domain"/>
    <property type="match status" value="1"/>
</dbReference>
<dbReference type="OrthoDB" id="6024937at2"/>
<accession>A0A3N1XVV7</accession>
<keyword evidence="3" id="KW-1185">Reference proteome</keyword>
<dbReference type="InterPro" id="IPR027275">
    <property type="entry name" value="PRC-brl_dom"/>
</dbReference>
<dbReference type="Proteomes" id="UP000273083">
    <property type="component" value="Unassembled WGS sequence"/>
</dbReference>
<dbReference type="RefSeq" id="WP_123608431.1">
    <property type="nucleotide sequence ID" value="NZ_RJVG01000002.1"/>
</dbReference>
<comment type="caution">
    <text evidence="2">The sequence shown here is derived from an EMBL/GenBank/DDBJ whole genome shotgun (WGS) entry which is preliminary data.</text>
</comment>
<dbReference type="PANTHER" id="PTHR40061:SF1">
    <property type="entry name" value="SPORULATION PROTEIN YLMC-RELATED"/>
    <property type="match status" value="1"/>
</dbReference>
<evidence type="ECO:0000313" key="3">
    <source>
        <dbReference type="Proteomes" id="UP000273083"/>
    </source>
</evidence>
<feature type="domain" description="PRC-barrel" evidence="1">
    <location>
        <begin position="1"/>
        <end position="78"/>
    </location>
</feature>
<reference evidence="2 3" key="1">
    <citation type="submission" date="2018-11" db="EMBL/GenBank/DDBJ databases">
        <title>Genomic Encyclopedia of Type Strains, Phase IV (KMG-IV): sequencing the most valuable type-strain genomes for metagenomic binning, comparative biology and taxonomic classification.</title>
        <authorList>
            <person name="Goeker M."/>
        </authorList>
    </citation>
    <scope>NUCLEOTIDE SEQUENCE [LARGE SCALE GENOMIC DNA]</scope>
    <source>
        <strain evidence="2 3">DSM 26537</strain>
    </source>
</reference>
<dbReference type="Pfam" id="PF05239">
    <property type="entry name" value="PRC"/>
    <property type="match status" value="1"/>
</dbReference>
<dbReference type="InterPro" id="IPR011033">
    <property type="entry name" value="PRC_barrel-like_sf"/>
</dbReference>
<gene>
    <name evidence="2" type="ORF">EDD66_102404</name>
</gene>
<evidence type="ECO:0000313" key="2">
    <source>
        <dbReference type="EMBL" id="ROR30749.1"/>
    </source>
</evidence>
<dbReference type="AlphaFoldDB" id="A0A3N1XVV7"/>
<dbReference type="EMBL" id="RJVG01000002">
    <property type="protein sequence ID" value="ROR30749.1"/>
    <property type="molecule type" value="Genomic_DNA"/>
</dbReference>
<sequence>MRICELREKEVINERDCKRLGYVCDVDIDICTGKIINIIVPGPCKIWGVIGREHEYVINFCCIKQIGPDIILVNIDEEKCFVKIKDF</sequence>
<protein>
    <submittedName>
        <fullName evidence="2">YlmC/YmxH family sporulation protein</fullName>
    </submittedName>
</protein>
<dbReference type="InterPro" id="IPR014238">
    <property type="entry name" value="Spore_YlmC/YmxH"/>
</dbReference>
<dbReference type="NCBIfam" id="TIGR02888">
    <property type="entry name" value="spore_YlmC_YmxH"/>
    <property type="match status" value="1"/>
</dbReference>
<name>A0A3N1XVV7_9FIRM</name>